<feature type="compositionally biased region" description="Low complexity" evidence="1">
    <location>
        <begin position="223"/>
        <end position="233"/>
    </location>
</feature>
<organism evidence="3 4">
    <name type="scientific">Durusdinium trenchii</name>
    <dbReference type="NCBI Taxonomy" id="1381693"/>
    <lineage>
        <taxon>Eukaryota</taxon>
        <taxon>Sar</taxon>
        <taxon>Alveolata</taxon>
        <taxon>Dinophyceae</taxon>
        <taxon>Suessiales</taxon>
        <taxon>Symbiodiniaceae</taxon>
        <taxon>Durusdinium</taxon>
    </lineage>
</organism>
<comment type="caution">
    <text evidence="3">The sequence shown here is derived from an EMBL/GenBank/DDBJ whole genome shotgun (WGS) entry which is preliminary data.</text>
</comment>
<feature type="compositionally biased region" description="Basic and acidic residues" evidence="1">
    <location>
        <begin position="470"/>
        <end position="479"/>
    </location>
</feature>
<feature type="compositionally biased region" description="Basic and acidic residues" evidence="1">
    <location>
        <begin position="202"/>
        <end position="212"/>
    </location>
</feature>
<reference evidence="3 4" key="1">
    <citation type="submission" date="2024-02" db="EMBL/GenBank/DDBJ databases">
        <authorList>
            <person name="Chen Y."/>
            <person name="Shah S."/>
            <person name="Dougan E. K."/>
            <person name="Thang M."/>
            <person name="Chan C."/>
        </authorList>
    </citation>
    <scope>NUCLEOTIDE SEQUENCE [LARGE SCALE GENOMIC DNA]</scope>
</reference>
<dbReference type="EMBL" id="CAXAMN010023062">
    <property type="protein sequence ID" value="CAK9074998.1"/>
    <property type="molecule type" value="Genomic_DNA"/>
</dbReference>
<feature type="compositionally biased region" description="Basic residues" evidence="1">
    <location>
        <begin position="458"/>
        <end position="469"/>
    </location>
</feature>
<feature type="compositionally biased region" description="Pro residues" evidence="1">
    <location>
        <begin position="385"/>
        <end position="402"/>
    </location>
</feature>
<dbReference type="Proteomes" id="UP001642484">
    <property type="component" value="Unassembled WGS sequence"/>
</dbReference>
<accession>A0ABP0PG43</accession>
<gene>
    <name evidence="2" type="ORF">CCMP2556_LOCUS36841</name>
    <name evidence="3" type="ORF">CCMP2556_LOCUS36925</name>
</gene>
<dbReference type="EMBL" id="CAXAMN010023040">
    <property type="protein sequence ID" value="CAK9074807.1"/>
    <property type="molecule type" value="Genomic_DNA"/>
</dbReference>
<evidence type="ECO:0000313" key="2">
    <source>
        <dbReference type="EMBL" id="CAK9074807.1"/>
    </source>
</evidence>
<name>A0ABP0PG43_9DINO</name>
<feature type="region of interest" description="Disordered" evidence="1">
    <location>
        <begin position="361"/>
        <end position="479"/>
    </location>
</feature>
<feature type="compositionally biased region" description="Pro residues" evidence="1">
    <location>
        <begin position="272"/>
        <end position="281"/>
    </location>
</feature>
<feature type="compositionally biased region" description="Pro residues" evidence="1">
    <location>
        <begin position="244"/>
        <end position="257"/>
    </location>
</feature>
<evidence type="ECO:0000256" key="1">
    <source>
        <dbReference type="SAM" id="MobiDB-lite"/>
    </source>
</evidence>
<feature type="compositionally biased region" description="Low complexity" evidence="1">
    <location>
        <begin position="403"/>
        <end position="414"/>
    </location>
</feature>
<evidence type="ECO:0000313" key="4">
    <source>
        <dbReference type="Proteomes" id="UP001642484"/>
    </source>
</evidence>
<sequence>MDAVNSMNWAARHVRISEGTQLLKSLLYEHQDQLVRAVVNAHVMDLMQNNRSKSMCQQCCNTKYYRGLRGSFPELDQRIKQLCSSWGLHYIASCPESKKCFPDQKSTFLYINPVWAPDAAECDGVESRGYVHSEVINEHPSELPDFDRRMWVVDPFYGWRTQDPEVDFDLRRKPLHLMPTSGWTPEVCKLPPDATTGAKLPDAPRRSGREAVGDGAEADAATEEPPTSAPARTWIQWLTGTSAPAPPSPPPPKPPLPSGRQMMPSKQDPVPDEPPQRPLPSWPELRQLLEPEMNAAGIAWEDVDDHLWNDAAKDEKQTSFGSDTPALGCCFREELLSVGELRRAVQRPKEFPDRLAQLSARVSNEDTVKIEALLSPSKRKKAQPQTPPQTLPPPRVPLPPQDSAPTSAVPAAPARLPPKQVPQEPEITAGGVADPLAKPVWTPQDDSAPAPEDLEQKPKKKKKDKSKKGKKEEDGCHVS</sequence>
<keyword evidence="4" id="KW-1185">Reference proteome</keyword>
<evidence type="ECO:0000313" key="3">
    <source>
        <dbReference type="EMBL" id="CAK9074998.1"/>
    </source>
</evidence>
<proteinExistence type="predicted"/>
<protein>
    <submittedName>
        <fullName evidence="3">Uncharacterized protein</fullName>
    </submittedName>
</protein>
<feature type="region of interest" description="Disordered" evidence="1">
    <location>
        <begin position="187"/>
        <end position="287"/>
    </location>
</feature>